<dbReference type="PANTHER" id="PTHR16305">
    <property type="entry name" value="TESTICULAR SOLUBLE ADENYLYL CYCLASE"/>
    <property type="match status" value="1"/>
</dbReference>
<dbReference type="SUPFAM" id="SSF46894">
    <property type="entry name" value="C-terminal effector domain of the bipartite response regulators"/>
    <property type="match status" value="1"/>
</dbReference>
<keyword evidence="5" id="KW-1185">Reference proteome</keyword>
<dbReference type="SUPFAM" id="SSF52540">
    <property type="entry name" value="P-loop containing nucleoside triphosphate hydrolases"/>
    <property type="match status" value="1"/>
</dbReference>
<dbReference type="InterPro" id="IPR000792">
    <property type="entry name" value="Tscrpt_reg_LuxR_C"/>
</dbReference>
<accession>A0A1V9A7G2</accession>
<gene>
    <name evidence="4" type="ORF">B1813_13095</name>
</gene>
<dbReference type="GO" id="GO:0004016">
    <property type="term" value="F:adenylate cyclase activity"/>
    <property type="evidence" value="ECO:0007669"/>
    <property type="project" value="TreeGrafter"/>
</dbReference>
<keyword evidence="1" id="KW-0547">Nucleotide-binding</keyword>
<keyword evidence="2" id="KW-0067">ATP-binding</keyword>
<dbReference type="CDD" id="cd06170">
    <property type="entry name" value="LuxR_C_like"/>
    <property type="match status" value="1"/>
</dbReference>
<proteinExistence type="predicted"/>
<protein>
    <submittedName>
        <fullName evidence="4">LuxR family transcriptional regulator</fullName>
    </submittedName>
</protein>
<name>A0A1V9A7G2_SACPI</name>
<dbReference type="RefSeq" id="WP_081192084.1">
    <property type="nucleotide sequence ID" value="NZ_MWIH01000005.1"/>
</dbReference>
<dbReference type="InterPro" id="IPR016032">
    <property type="entry name" value="Sig_transdc_resp-reg_C-effctor"/>
</dbReference>
<dbReference type="GO" id="GO:0005737">
    <property type="term" value="C:cytoplasm"/>
    <property type="evidence" value="ECO:0007669"/>
    <property type="project" value="TreeGrafter"/>
</dbReference>
<evidence type="ECO:0000259" key="3">
    <source>
        <dbReference type="PROSITE" id="PS50043"/>
    </source>
</evidence>
<dbReference type="GO" id="GO:0006355">
    <property type="term" value="P:regulation of DNA-templated transcription"/>
    <property type="evidence" value="ECO:0007669"/>
    <property type="project" value="InterPro"/>
</dbReference>
<dbReference type="InterPro" id="IPR036388">
    <property type="entry name" value="WH-like_DNA-bd_sf"/>
</dbReference>
<evidence type="ECO:0000256" key="1">
    <source>
        <dbReference type="ARBA" id="ARBA00022741"/>
    </source>
</evidence>
<feature type="domain" description="HTH luxR-type" evidence="3">
    <location>
        <begin position="836"/>
        <end position="900"/>
    </location>
</feature>
<reference evidence="4 5" key="1">
    <citation type="submission" date="2017-02" db="EMBL/GenBank/DDBJ databases">
        <title>Draft genome of Saccharomonospora sp. 154.</title>
        <authorList>
            <person name="Alonso-Carmona G.S."/>
            <person name="De La Haba R."/>
            <person name="Vera-Gargallo B."/>
            <person name="Sandoval-Trujillo A.H."/>
            <person name="Ramirez-Duran N."/>
            <person name="Ventosa A."/>
        </authorList>
    </citation>
    <scope>NUCLEOTIDE SEQUENCE [LARGE SCALE GENOMIC DNA]</scope>
    <source>
        <strain evidence="4 5">LRS4.154</strain>
    </source>
</reference>
<dbReference type="SMART" id="SM00421">
    <property type="entry name" value="HTH_LUXR"/>
    <property type="match status" value="1"/>
</dbReference>
<comment type="caution">
    <text evidence="4">The sequence shown here is derived from an EMBL/GenBank/DDBJ whole genome shotgun (WGS) entry which is preliminary data.</text>
</comment>
<dbReference type="Gene3D" id="1.10.10.10">
    <property type="entry name" value="Winged helix-like DNA-binding domain superfamily/Winged helix DNA-binding domain"/>
    <property type="match status" value="1"/>
</dbReference>
<evidence type="ECO:0000313" key="5">
    <source>
        <dbReference type="Proteomes" id="UP000192591"/>
    </source>
</evidence>
<dbReference type="STRING" id="1962155.B1813_13095"/>
<evidence type="ECO:0000313" key="4">
    <source>
        <dbReference type="EMBL" id="OQO93031.1"/>
    </source>
</evidence>
<dbReference type="PRINTS" id="PR00038">
    <property type="entry name" value="HTHLUXR"/>
</dbReference>
<dbReference type="GO" id="GO:0005524">
    <property type="term" value="F:ATP binding"/>
    <property type="evidence" value="ECO:0007669"/>
    <property type="project" value="UniProtKB-KW"/>
</dbReference>
<dbReference type="Pfam" id="PF13191">
    <property type="entry name" value="AAA_16"/>
    <property type="match status" value="1"/>
</dbReference>
<dbReference type="InterPro" id="IPR041664">
    <property type="entry name" value="AAA_16"/>
</dbReference>
<dbReference type="InterPro" id="IPR027417">
    <property type="entry name" value="P-loop_NTPase"/>
</dbReference>
<dbReference type="Pfam" id="PF00196">
    <property type="entry name" value="GerE"/>
    <property type="match status" value="1"/>
</dbReference>
<dbReference type="AlphaFoldDB" id="A0A1V9A7G2"/>
<dbReference type="PROSITE" id="PS50043">
    <property type="entry name" value="HTH_LUXR_2"/>
    <property type="match status" value="1"/>
</dbReference>
<sequence length="900" mass="94425">MQSEQLWGRAGDLATVAELLASARQGEGGALVLRGEAGIGKTALLRHVTAQENDLTVLSGTGVEPESALPFSGLHLLLRRVEHRLDELAGEHAATLRQALGLGRPDDPPADRHRVTLATLALVTALAAERPLLVAVDDAHWLDRASLDVLGFVARRLGTVRAALLLTARDGHAPALSLPGVADHRLPTLGDDDAHAVLAAHAGDLPGHVRRQVVAEAQGNPLALHELSAARRQGHPAATGPVQSTLRLSFADRVAALPHATRLLVTVAAADGTGDAATVLAAATTLGAGPADLTAAERAELLEFRETRLEFRHPLVRAAAYGAASVTERLTVHRALAAALTAPEDADRRAWHLASATTGRDADVAAALESTAEHARARGGSVAVASAYERAAALSTTACERTRRLVAAARAAADAGQPDRALDLVRQAERYCPTPAAGAWTAMIHAVIADDQDRPGESYRVLTDAAHAVAADDPELAGGLVFWAAHSAWTANEPALMEQAAQLARRWELPTASSAWRLVRAGRGTATARRSALRELLTDAGTLFGGCCDRPLALRGRTTVAEWHLLAGDHLQARTVADDVVRAARAECAAGVLAPALAVLADAELRLGLHAQARATATEGLRLAEESSQARAVSALSGVLARLAALAGDTEALSAHAPRADVGDATHALASLDLGHGRHDAAVQRLVTVSADTPRDAADLAEAVARAHHTGADASWWHDVRERAERAVAGLDPAGAVALRGLALLAEARSAEEADALFTRALDAHDAEPRQVFERARTDLAYGEWLRRRRRATEARTHLRAAVTGFESLGARPWSARARTELRASGESLVGGPTRAADVEARLTPQERRIVGLAATGLSNRDIGTRLFLSPRTVGYHLYKAYPKLGVSSRGELAGLGLAG</sequence>
<evidence type="ECO:0000256" key="2">
    <source>
        <dbReference type="ARBA" id="ARBA00022840"/>
    </source>
</evidence>
<dbReference type="EMBL" id="MWIH01000005">
    <property type="protein sequence ID" value="OQO93031.1"/>
    <property type="molecule type" value="Genomic_DNA"/>
</dbReference>
<dbReference type="Proteomes" id="UP000192591">
    <property type="component" value="Unassembled WGS sequence"/>
</dbReference>
<dbReference type="GO" id="GO:0003677">
    <property type="term" value="F:DNA binding"/>
    <property type="evidence" value="ECO:0007669"/>
    <property type="project" value="InterPro"/>
</dbReference>
<dbReference type="PANTHER" id="PTHR16305:SF35">
    <property type="entry name" value="TRANSCRIPTIONAL ACTIVATOR DOMAIN"/>
    <property type="match status" value="1"/>
</dbReference>
<organism evidence="4 5">
    <name type="scientific">Saccharomonospora piscinae</name>
    <dbReference type="NCBI Taxonomy" id="687388"/>
    <lineage>
        <taxon>Bacteria</taxon>
        <taxon>Bacillati</taxon>
        <taxon>Actinomycetota</taxon>
        <taxon>Actinomycetes</taxon>
        <taxon>Pseudonocardiales</taxon>
        <taxon>Pseudonocardiaceae</taxon>
        <taxon>Saccharomonospora</taxon>
    </lineage>
</organism>